<gene>
    <name evidence="1" type="ORF">E2C01_080202</name>
</gene>
<evidence type="ECO:0000313" key="2">
    <source>
        <dbReference type="Proteomes" id="UP000324222"/>
    </source>
</evidence>
<accession>A0A5B7IVD5</accession>
<protein>
    <submittedName>
        <fullName evidence="1">Uncharacterized protein</fullName>
    </submittedName>
</protein>
<dbReference type="OrthoDB" id="2017643at2759"/>
<sequence length="120" mass="13798">MLLRFKSLGTPAEELRLMYAFPAWSPSLSSTQQQQLENVRKRACRVILGPAYTNYNHSLTTLSLPRLFARHREALLKLGKGMLRHPRLRHLLPPSAHCPVLATHHNGVISMRALRINRYH</sequence>
<evidence type="ECO:0000313" key="1">
    <source>
        <dbReference type="EMBL" id="MPC85427.1"/>
    </source>
</evidence>
<dbReference type="EMBL" id="VSRR010068443">
    <property type="protein sequence ID" value="MPC85427.1"/>
    <property type="molecule type" value="Genomic_DNA"/>
</dbReference>
<name>A0A5B7IVD5_PORTR</name>
<organism evidence="1 2">
    <name type="scientific">Portunus trituberculatus</name>
    <name type="common">Swimming crab</name>
    <name type="synonym">Neptunus trituberculatus</name>
    <dbReference type="NCBI Taxonomy" id="210409"/>
    <lineage>
        <taxon>Eukaryota</taxon>
        <taxon>Metazoa</taxon>
        <taxon>Ecdysozoa</taxon>
        <taxon>Arthropoda</taxon>
        <taxon>Crustacea</taxon>
        <taxon>Multicrustacea</taxon>
        <taxon>Malacostraca</taxon>
        <taxon>Eumalacostraca</taxon>
        <taxon>Eucarida</taxon>
        <taxon>Decapoda</taxon>
        <taxon>Pleocyemata</taxon>
        <taxon>Brachyura</taxon>
        <taxon>Eubrachyura</taxon>
        <taxon>Portunoidea</taxon>
        <taxon>Portunidae</taxon>
        <taxon>Portuninae</taxon>
        <taxon>Portunus</taxon>
    </lineage>
</organism>
<comment type="caution">
    <text evidence="1">The sequence shown here is derived from an EMBL/GenBank/DDBJ whole genome shotgun (WGS) entry which is preliminary data.</text>
</comment>
<dbReference type="AlphaFoldDB" id="A0A5B7IVD5"/>
<keyword evidence="2" id="KW-1185">Reference proteome</keyword>
<reference evidence="1 2" key="1">
    <citation type="submission" date="2019-05" db="EMBL/GenBank/DDBJ databases">
        <title>Another draft genome of Portunus trituberculatus and its Hox gene families provides insights of decapod evolution.</title>
        <authorList>
            <person name="Jeong J.-H."/>
            <person name="Song I."/>
            <person name="Kim S."/>
            <person name="Choi T."/>
            <person name="Kim D."/>
            <person name="Ryu S."/>
            <person name="Kim W."/>
        </authorList>
    </citation>
    <scope>NUCLEOTIDE SEQUENCE [LARGE SCALE GENOMIC DNA]</scope>
    <source>
        <tissue evidence="1">Muscle</tissue>
    </source>
</reference>
<dbReference type="Proteomes" id="UP000324222">
    <property type="component" value="Unassembled WGS sequence"/>
</dbReference>
<proteinExistence type="predicted"/>